<organism evidence="13 14">
    <name type="scientific">Treponema peruense</name>
    <dbReference type="NCBI Taxonomy" id="2787628"/>
    <lineage>
        <taxon>Bacteria</taxon>
        <taxon>Pseudomonadati</taxon>
        <taxon>Spirochaetota</taxon>
        <taxon>Spirochaetia</taxon>
        <taxon>Spirochaetales</taxon>
        <taxon>Treponemataceae</taxon>
        <taxon>Treponema</taxon>
    </lineage>
</organism>
<evidence type="ECO:0000256" key="8">
    <source>
        <dbReference type="ARBA" id="ARBA00023136"/>
    </source>
</evidence>
<keyword evidence="5" id="KW-1003">Cell membrane</keyword>
<evidence type="ECO:0000256" key="11">
    <source>
        <dbReference type="SAM" id="Phobius"/>
    </source>
</evidence>
<dbReference type="InterPro" id="IPR018076">
    <property type="entry name" value="T2SS_GspF_dom"/>
</dbReference>
<dbReference type="AlphaFoldDB" id="A0A7T3V455"/>
<evidence type="ECO:0000259" key="12">
    <source>
        <dbReference type="Pfam" id="PF00482"/>
    </source>
</evidence>
<keyword evidence="7 11" id="KW-1133">Transmembrane helix</keyword>
<dbReference type="PROSITE" id="PS00874">
    <property type="entry name" value="T2SP_F"/>
    <property type="match status" value="1"/>
</dbReference>
<evidence type="ECO:0000256" key="3">
    <source>
        <dbReference type="ARBA" id="ARBA00005745"/>
    </source>
</evidence>
<evidence type="ECO:0000256" key="2">
    <source>
        <dbReference type="ARBA" id="ARBA00004651"/>
    </source>
</evidence>
<dbReference type="Gene3D" id="1.20.81.30">
    <property type="entry name" value="Type II secretion system (T2SS), domain F"/>
    <property type="match status" value="2"/>
</dbReference>
<comment type="function">
    <text evidence="1">Component of the type II secretion system inner membrane complex required for the energy-dependent secretion of extracellular factors such as proteases and toxins from the periplasm.</text>
</comment>
<dbReference type="InterPro" id="IPR042094">
    <property type="entry name" value="T2SS_GspF_sf"/>
</dbReference>
<evidence type="ECO:0000256" key="1">
    <source>
        <dbReference type="ARBA" id="ARBA00002684"/>
    </source>
</evidence>
<dbReference type="Pfam" id="PF00482">
    <property type="entry name" value="T2SSF"/>
    <property type="match status" value="2"/>
</dbReference>
<comment type="subcellular location">
    <subcellularLocation>
        <location evidence="2 10">Cell membrane</location>
        <topology evidence="2 10">Multi-pass membrane protein</topology>
    </subcellularLocation>
</comment>
<feature type="domain" description="Type II secretion system protein GspF" evidence="12">
    <location>
        <begin position="236"/>
        <end position="354"/>
    </location>
</feature>
<evidence type="ECO:0000256" key="9">
    <source>
        <dbReference type="ARBA" id="ARBA00030750"/>
    </source>
</evidence>
<dbReference type="GO" id="GO:0009306">
    <property type="term" value="P:protein secretion"/>
    <property type="evidence" value="ECO:0007669"/>
    <property type="project" value="InterPro"/>
</dbReference>
<evidence type="ECO:0000313" key="13">
    <source>
        <dbReference type="EMBL" id="QQA00146.1"/>
    </source>
</evidence>
<feature type="transmembrane region" description="Helical" evidence="11">
    <location>
        <begin position="171"/>
        <end position="193"/>
    </location>
</feature>
<feature type="domain" description="Type II secretion system protein GspF" evidence="12">
    <location>
        <begin position="28"/>
        <end position="152"/>
    </location>
</feature>
<feature type="transmembrane region" description="Helical" evidence="11">
    <location>
        <begin position="335"/>
        <end position="356"/>
    </location>
</feature>
<reference evidence="13 14" key="1">
    <citation type="submission" date="2020-11" db="EMBL/GenBank/DDBJ databases">
        <title>Treponema Peruensis nv. sp., first commensal Treponema isolated from human feces.</title>
        <authorList>
            <person name="Belkhou C."/>
            <person name="Raes J."/>
        </authorList>
    </citation>
    <scope>NUCLEOTIDE SEQUENCE [LARGE SCALE GENOMIC DNA]</scope>
    <source>
        <strain evidence="13 14">RCC2812</strain>
    </source>
</reference>
<accession>A0A7T3V455</accession>
<dbReference type="InterPro" id="IPR001992">
    <property type="entry name" value="T2SS_GspF/T4SS_PilC_CS"/>
</dbReference>
<keyword evidence="8 11" id="KW-0472">Membrane</keyword>
<dbReference type="EMBL" id="CP064936">
    <property type="protein sequence ID" value="QQA00146.1"/>
    <property type="molecule type" value="Genomic_DNA"/>
</dbReference>
<dbReference type="PANTHER" id="PTHR30012">
    <property type="entry name" value="GENERAL SECRETION PATHWAY PROTEIN"/>
    <property type="match status" value="1"/>
</dbReference>
<evidence type="ECO:0000256" key="10">
    <source>
        <dbReference type="RuleBase" id="RU003923"/>
    </source>
</evidence>
<keyword evidence="4 10" id="KW-0813">Transport</keyword>
<name>A0A7T3V455_9SPIR</name>
<dbReference type="KEGG" id="tper:IWA51_07605"/>
<evidence type="ECO:0000256" key="6">
    <source>
        <dbReference type="ARBA" id="ARBA00022692"/>
    </source>
</evidence>
<protein>
    <recommendedName>
        <fullName evidence="9">General secretion pathway protein F</fullName>
    </recommendedName>
</protein>
<gene>
    <name evidence="13" type="ORF">IWA51_07605</name>
</gene>
<dbReference type="GO" id="GO:0005886">
    <property type="term" value="C:plasma membrane"/>
    <property type="evidence" value="ECO:0007669"/>
    <property type="project" value="UniProtKB-SubCell"/>
</dbReference>
<evidence type="ECO:0000256" key="4">
    <source>
        <dbReference type="ARBA" id="ARBA00022448"/>
    </source>
</evidence>
<dbReference type="PRINTS" id="PR00812">
    <property type="entry name" value="BCTERIALGSPF"/>
</dbReference>
<sequence>MFPLKICTFTERWVYKKKQIGTKRLLEFTEIMNQLIESGLSIRDALEVSAEIENTDKTEIKIAQKLLSMINSGKTFSDSVNELTYIFPEFYRGFVLIGDKIGSVEEIFPRLMLYLSESRKMQEKITGALLYPAFILTAASFGIAGLGIFVLPKLTLMFHELGEGTESIERGLFKIKAGIIFVLVVITVGILICKSLSFIAKYEPKVKEFIDRAKISLPVIGKIITDFESLNFSFAMETLTSANISIEHAIEQSMKVIKNSAYSGELKKANEKIKKGQSMAQSFSCQKYFPGYMQKWIEVGEKSANTEQVFSQIRKHFQNKINSLTQRFSSLVEPAVILLLGSIILAVVVTVILPVFNMYGNLL</sequence>
<evidence type="ECO:0000313" key="14">
    <source>
        <dbReference type="Proteomes" id="UP000595224"/>
    </source>
</evidence>
<dbReference type="RefSeq" id="WP_198441993.1">
    <property type="nucleotide sequence ID" value="NZ_CP064936.1"/>
</dbReference>
<proteinExistence type="inferred from homology"/>
<dbReference type="Proteomes" id="UP000595224">
    <property type="component" value="Chromosome"/>
</dbReference>
<evidence type="ECO:0000256" key="5">
    <source>
        <dbReference type="ARBA" id="ARBA00022475"/>
    </source>
</evidence>
<evidence type="ECO:0000256" key="7">
    <source>
        <dbReference type="ARBA" id="ARBA00022989"/>
    </source>
</evidence>
<dbReference type="PANTHER" id="PTHR30012:SF0">
    <property type="entry name" value="TYPE II SECRETION SYSTEM PROTEIN F-RELATED"/>
    <property type="match status" value="1"/>
</dbReference>
<keyword evidence="6 10" id="KW-0812">Transmembrane</keyword>
<comment type="similarity">
    <text evidence="3 10">Belongs to the GSP F family.</text>
</comment>
<keyword evidence="14" id="KW-1185">Reference proteome</keyword>
<feature type="transmembrane region" description="Helical" evidence="11">
    <location>
        <begin position="128"/>
        <end position="151"/>
    </location>
</feature>
<dbReference type="InterPro" id="IPR003004">
    <property type="entry name" value="GspF/PilC"/>
</dbReference>